<dbReference type="InterPro" id="IPR001789">
    <property type="entry name" value="Sig_transdc_resp-reg_receiver"/>
</dbReference>
<organism evidence="5 6">
    <name type="scientific">Thauera sedimentorum</name>
    <dbReference type="NCBI Taxonomy" id="2767595"/>
    <lineage>
        <taxon>Bacteria</taxon>
        <taxon>Pseudomonadati</taxon>
        <taxon>Pseudomonadota</taxon>
        <taxon>Betaproteobacteria</taxon>
        <taxon>Rhodocyclales</taxon>
        <taxon>Zoogloeaceae</taxon>
        <taxon>Thauera</taxon>
    </lineage>
</organism>
<dbReference type="InterPro" id="IPR001633">
    <property type="entry name" value="EAL_dom"/>
</dbReference>
<dbReference type="SUPFAM" id="SSF55073">
    <property type="entry name" value="Nucleotide cyclase"/>
    <property type="match status" value="1"/>
</dbReference>
<accession>A0ABR9B9P3</accession>
<evidence type="ECO:0000259" key="3">
    <source>
        <dbReference type="PROSITE" id="PS50883"/>
    </source>
</evidence>
<feature type="domain" description="EAL" evidence="3">
    <location>
        <begin position="326"/>
        <end position="574"/>
    </location>
</feature>
<dbReference type="InterPro" id="IPR052155">
    <property type="entry name" value="Biofilm_reg_signaling"/>
</dbReference>
<feature type="domain" description="Response regulatory" evidence="2">
    <location>
        <begin position="17"/>
        <end position="133"/>
    </location>
</feature>
<dbReference type="Gene3D" id="3.30.70.270">
    <property type="match status" value="1"/>
</dbReference>
<dbReference type="SMART" id="SM00052">
    <property type="entry name" value="EAL"/>
    <property type="match status" value="1"/>
</dbReference>
<dbReference type="Pfam" id="PF00563">
    <property type="entry name" value="EAL"/>
    <property type="match status" value="1"/>
</dbReference>
<dbReference type="SMART" id="SM00267">
    <property type="entry name" value="GGDEF"/>
    <property type="match status" value="1"/>
</dbReference>
<dbReference type="CDD" id="cd01949">
    <property type="entry name" value="GGDEF"/>
    <property type="match status" value="1"/>
</dbReference>
<evidence type="ECO:0000313" key="6">
    <source>
        <dbReference type="Proteomes" id="UP000603602"/>
    </source>
</evidence>
<protein>
    <submittedName>
        <fullName evidence="5">EAL domain-containing protein</fullName>
    </submittedName>
</protein>
<dbReference type="InterPro" id="IPR000160">
    <property type="entry name" value="GGDEF_dom"/>
</dbReference>
<sequence>MGKMSEEIFVRNDAPVRALIVDDSEDDTYLVRAELGRRGLLVDCRRVDCALDMAAALASEDWDIILADHDMPGFDALAALDVLKRSGKDVPFIIHSGQISDRQAVSAMYDGVDDFIAKGDYERLVPVVERELRGLRARRAVRHADSRIEQLAYFDGLSALPNHHLFCSKVADAIQESRERGRPPGGAVLVVDLDRFLRINASFGYEAGNELLRQVGRRLRAGLGPEIVLARLGGDEFGVFVPGASDRSAVEMLARWIVRSFDEPLLKDRVELFLTASVGIAMIPTDGDVVLELLMNAETAIGQVKLSGGNGLRFYERTMNAASAERLSMEADLRHAVERGELLLEYQPVVAAAQLKPVGAEALVRWMHPRLGRLSPDRFIPLADETGLIAEIGAWVLFEATRQARQWIDAGHERARVSVNVSAVQFAQPRLLEVVSEALRASGLPAGSLILEITESSLMTDVESAAGMLRALKNMGVKVAVDDFGTGYSSLSYLKRLPIDIIKIDKSFVRELCDNAEDAAIVRAIIALASSLQLSTIAEGVESAGQAEVLREAGCDCLQGFHFGRPGAAGLIRL</sequence>
<dbReference type="SUPFAM" id="SSF52172">
    <property type="entry name" value="CheY-like"/>
    <property type="match status" value="1"/>
</dbReference>
<dbReference type="InterPro" id="IPR029787">
    <property type="entry name" value="Nucleotide_cyclase"/>
</dbReference>
<dbReference type="InterPro" id="IPR043128">
    <property type="entry name" value="Rev_trsase/Diguanyl_cyclase"/>
</dbReference>
<dbReference type="SUPFAM" id="SSF141868">
    <property type="entry name" value="EAL domain-like"/>
    <property type="match status" value="1"/>
</dbReference>
<dbReference type="CDD" id="cd00156">
    <property type="entry name" value="REC"/>
    <property type="match status" value="1"/>
</dbReference>
<evidence type="ECO:0000256" key="1">
    <source>
        <dbReference type="PROSITE-ProRule" id="PRU00169"/>
    </source>
</evidence>
<dbReference type="NCBIfam" id="TIGR00254">
    <property type="entry name" value="GGDEF"/>
    <property type="match status" value="1"/>
</dbReference>
<feature type="modified residue" description="4-aspartylphosphate" evidence="1">
    <location>
        <position position="68"/>
    </location>
</feature>
<keyword evidence="6" id="KW-1185">Reference proteome</keyword>
<dbReference type="Gene3D" id="3.40.50.2300">
    <property type="match status" value="1"/>
</dbReference>
<name>A0ABR9B9P3_9RHOO</name>
<dbReference type="PROSITE" id="PS50887">
    <property type="entry name" value="GGDEF"/>
    <property type="match status" value="1"/>
</dbReference>
<evidence type="ECO:0000259" key="2">
    <source>
        <dbReference type="PROSITE" id="PS50110"/>
    </source>
</evidence>
<dbReference type="Pfam" id="PF00072">
    <property type="entry name" value="Response_reg"/>
    <property type="match status" value="1"/>
</dbReference>
<comment type="caution">
    <text evidence="5">The sequence shown here is derived from an EMBL/GenBank/DDBJ whole genome shotgun (WGS) entry which is preliminary data.</text>
</comment>
<dbReference type="PROSITE" id="PS50110">
    <property type="entry name" value="RESPONSE_REGULATORY"/>
    <property type="match status" value="1"/>
</dbReference>
<dbReference type="CDD" id="cd01948">
    <property type="entry name" value="EAL"/>
    <property type="match status" value="1"/>
</dbReference>
<dbReference type="SMART" id="SM00448">
    <property type="entry name" value="REC"/>
    <property type="match status" value="1"/>
</dbReference>
<dbReference type="Proteomes" id="UP000603602">
    <property type="component" value="Unassembled WGS sequence"/>
</dbReference>
<dbReference type="Gene3D" id="3.20.20.450">
    <property type="entry name" value="EAL domain"/>
    <property type="match status" value="1"/>
</dbReference>
<dbReference type="InterPro" id="IPR011006">
    <property type="entry name" value="CheY-like_superfamily"/>
</dbReference>
<dbReference type="PANTHER" id="PTHR44757:SF2">
    <property type="entry name" value="BIOFILM ARCHITECTURE MAINTENANCE PROTEIN MBAA"/>
    <property type="match status" value="1"/>
</dbReference>
<reference evidence="6" key="1">
    <citation type="submission" date="2023-07" db="EMBL/GenBank/DDBJ databases">
        <title>Thauera sp. CAU 1555 isolated from sand of Yaerae Beach.</title>
        <authorList>
            <person name="Kim W."/>
        </authorList>
    </citation>
    <scope>NUCLEOTIDE SEQUENCE [LARGE SCALE GENOMIC DNA]</scope>
    <source>
        <strain evidence="6">CAU 1555</strain>
    </source>
</reference>
<dbReference type="InterPro" id="IPR035919">
    <property type="entry name" value="EAL_sf"/>
</dbReference>
<gene>
    <name evidence="5" type="ORF">IFO67_05025</name>
</gene>
<dbReference type="EMBL" id="JACYTO010000001">
    <property type="protein sequence ID" value="MBD8502235.1"/>
    <property type="molecule type" value="Genomic_DNA"/>
</dbReference>
<dbReference type="PANTHER" id="PTHR44757">
    <property type="entry name" value="DIGUANYLATE CYCLASE DGCP"/>
    <property type="match status" value="1"/>
</dbReference>
<dbReference type="PROSITE" id="PS50883">
    <property type="entry name" value="EAL"/>
    <property type="match status" value="1"/>
</dbReference>
<feature type="domain" description="GGDEF" evidence="4">
    <location>
        <begin position="184"/>
        <end position="317"/>
    </location>
</feature>
<dbReference type="Pfam" id="PF00990">
    <property type="entry name" value="GGDEF"/>
    <property type="match status" value="1"/>
</dbReference>
<keyword evidence="1" id="KW-0597">Phosphoprotein</keyword>
<evidence type="ECO:0000259" key="4">
    <source>
        <dbReference type="PROSITE" id="PS50887"/>
    </source>
</evidence>
<proteinExistence type="predicted"/>
<evidence type="ECO:0000313" key="5">
    <source>
        <dbReference type="EMBL" id="MBD8502235.1"/>
    </source>
</evidence>